<gene>
    <name evidence="2" type="ORF">WG616_00660</name>
</gene>
<dbReference type="PANTHER" id="PTHR10724:SF10">
    <property type="entry name" value="S1 RNA-BINDING DOMAIN-CONTAINING PROTEIN 1"/>
    <property type="match status" value="1"/>
</dbReference>
<name>A0ABZ2RND2_9BACT</name>
<dbReference type="InterPro" id="IPR023319">
    <property type="entry name" value="Tex-like_HTH_dom_sf"/>
</dbReference>
<dbReference type="SMART" id="SM00316">
    <property type="entry name" value="S1"/>
    <property type="match status" value="1"/>
</dbReference>
<evidence type="ECO:0000313" key="3">
    <source>
        <dbReference type="Proteomes" id="UP001460679"/>
    </source>
</evidence>
<dbReference type="InterPro" id="IPR012337">
    <property type="entry name" value="RNaseH-like_sf"/>
</dbReference>
<accession>A0ABZ2RND2</accession>
<sequence length="709" mass="80927">MNLSIEFVAKKMQLKEEQVEVVLNFLSEGATVPFISRYRKNVTGGLDEEQIEEIDKLYKYNTELNKRKDAIIEILTEKQLLTDDIKQKILLAETKQEVENIYEPFKVGKKTKATEAIALGLEPLAKEIFEQQNPKFNPYQEARKYLNDKISSEEFAIEQAKYIISQWISQDIDTRNYVKNQILNFGFIVTKIKKNAKDEKETYKDFYDYKIKVSSIQNHRILAIQRAENEKIVSYDFEYNLKKITYDLNNKFFKIKTTGKIISESILDALDRLILPSIEREIKSDLFDKAQKAAIELFSKNLEDMLLAPAVKNKTILALDPAYVNGCKIAVISKTGQVLEVQKIYPNPPKNQIKESADVVLRLINKHSVDIVVIGNGTASRETETFIAKLIKQAKLENIYWAIVSEVGASVYSASKGAIKEFPDLSVEERSAINIGRKFQDPLNELVKIDPKSIGVGQYQHDVNQKELSEALTFKVNKVVNQVGVDINTATEEILTYVSGLSAKTAANIVLHREENGRFVDRKQIKDVKGLGAKTYEQAIGFMRIHDSKNFYDRTQIHPESYKLADKIVKELNIDLNNIDTENLKKINKEELAQKLDSNKYDIELILEAFINPTKDIRDSKEGLLLRQDVLDINQIKKGDVFEGNVENITDFGAFVYIGIKQSALVHISQMSDKKILHPSEVLSVGQKVKIEILDIDIERSRISAKLIY</sequence>
<dbReference type="Gene3D" id="2.40.50.140">
    <property type="entry name" value="Nucleic acid-binding proteins"/>
    <property type="match status" value="1"/>
</dbReference>
<evidence type="ECO:0000259" key="1">
    <source>
        <dbReference type="PROSITE" id="PS50126"/>
    </source>
</evidence>
<dbReference type="Pfam" id="PF22706">
    <property type="entry name" value="Tex_central_region"/>
    <property type="match status" value="1"/>
</dbReference>
<reference evidence="2" key="1">
    <citation type="submission" date="2024-03" db="EMBL/GenBank/DDBJ databases">
        <title>Complete genome sequence of Mycoplasma gypis type strain B1/T1.</title>
        <authorList>
            <person name="Spergser J."/>
        </authorList>
    </citation>
    <scope>NUCLEOTIDE SEQUENCE [LARGE SCALE GENOMIC DNA]</scope>
    <source>
        <strain evidence="2">B1/T1</strain>
    </source>
</reference>
<protein>
    <submittedName>
        <fullName evidence="2">Tex family protein</fullName>
    </submittedName>
</protein>
<dbReference type="SUPFAM" id="SSF53098">
    <property type="entry name" value="Ribonuclease H-like"/>
    <property type="match status" value="1"/>
</dbReference>
<evidence type="ECO:0000313" key="2">
    <source>
        <dbReference type="EMBL" id="WXL28529.1"/>
    </source>
</evidence>
<dbReference type="InterPro" id="IPR037027">
    <property type="entry name" value="YqgF/RNaseH-like_dom_sf"/>
</dbReference>
<dbReference type="Gene3D" id="1.10.10.650">
    <property type="entry name" value="RuvA domain 2-like"/>
    <property type="match status" value="1"/>
</dbReference>
<proteinExistence type="predicted"/>
<dbReference type="SUPFAM" id="SSF158832">
    <property type="entry name" value="Tex N-terminal region-like"/>
    <property type="match status" value="1"/>
</dbReference>
<dbReference type="RefSeq" id="WP_205498776.1">
    <property type="nucleotide sequence ID" value="NZ_CP148066.1"/>
</dbReference>
<organism evidence="2 3">
    <name type="scientific">[Mycoplasma] gypis</name>
    <dbReference type="NCBI Taxonomy" id="92404"/>
    <lineage>
        <taxon>Bacteria</taxon>
        <taxon>Bacillati</taxon>
        <taxon>Mycoplasmatota</taxon>
        <taxon>Mycoplasmoidales</taxon>
        <taxon>Metamycoplasmataceae</taxon>
        <taxon>Metamycoplasma</taxon>
    </lineage>
</organism>
<dbReference type="InterPro" id="IPR003029">
    <property type="entry name" value="S1_domain"/>
</dbReference>
<dbReference type="SUPFAM" id="SSF47781">
    <property type="entry name" value="RuvA domain 2-like"/>
    <property type="match status" value="2"/>
</dbReference>
<dbReference type="SUPFAM" id="SSF50249">
    <property type="entry name" value="Nucleic acid-binding proteins"/>
    <property type="match status" value="1"/>
</dbReference>
<dbReference type="InterPro" id="IPR012340">
    <property type="entry name" value="NA-bd_OB-fold"/>
</dbReference>
<feature type="domain" description="S1 motif" evidence="1">
    <location>
        <begin position="639"/>
        <end position="708"/>
    </location>
</feature>
<dbReference type="InterPro" id="IPR041692">
    <property type="entry name" value="HHH_9"/>
</dbReference>
<dbReference type="InterPro" id="IPR006641">
    <property type="entry name" value="YqgF/RNaseH-like_dom"/>
</dbReference>
<dbReference type="InterPro" id="IPR010994">
    <property type="entry name" value="RuvA_2-like"/>
</dbReference>
<dbReference type="Pfam" id="PF12836">
    <property type="entry name" value="HHH_3"/>
    <property type="match status" value="1"/>
</dbReference>
<dbReference type="PROSITE" id="PS50126">
    <property type="entry name" value="S1"/>
    <property type="match status" value="1"/>
</dbReference>
<dbReference type="Pfam" id="PF00575">
    <property type="entry name" value="S1"/>
    <property type="match status" value="1"/>
</dbReference>
<dbReference type="InterPro" id="IPR055179">
    <property type="entry name" value="Tex-like_central_region"/>
</dbReference>
<dbReference type="Pfam" id="PF09371">
    <property type="entry name" value="Tex_N"/>
    <property type="match status" value="1"/>
</dbReference>
<dbReference type="InterPro" id="IPR032639">
    <property type="entry name" value="Tex_YqgF"/>
</dbReference>
<dbReference type="PANTHER" id="PTHR10724">
    <property type="entry name" value="30S RIBOSOMAL PROTEIN S1"/>
    <property type="match status" value="1"/>
</dbReference>
<dbReference type="InterPro" id="IPR018974">
    <property type="entry name" value="Tex-like_N"/>
</dbReference>
<dbReference type="SMART" id="SM00732">
    <property type="entry name" value="YqgFc"/>
    <property type="match status" value="1"/>
</dbReference>
<dbReference type="InterPro" id="IPR050437">
    <property type="entry name" value="Ribos_protein_bS1-like"/>
</dbReference>
<keyword evidence="3" id="KW-1185">Reference proteome</keyword>
<dbReference type="EMBL" id="CP148066">
    <property type="protein sequence ID" value="WXL28529.1"/>
    <property type="molecule type" value="Genomic_DNA"/>
</dbReference>
<dbReference type="InterPro" id="IPR044146">
    <property type="entry name" value="S1_Tex"/>
</dbReference>
<dbReference type="CDD" id="cd05685">
    <property type="entry name" value="S1_Tex"/>
    <property type="match status" value="1"/>
</dbReference>
<dbReference type="Gene3D" id="1.10.150.310">
    <property type="entry name" value="Tex RuvX-like domain-like"/>
    <property type="match status" value="1"/>
</dbReference>
<dbReference type="Proteomes" id="UP001460679">
    <property type="component" value="Chromosome"/>
</dbReference>
<dbReference type="InterPro" id="IPR023323">
    <property type="entry name" value="Tex-like_dom_sf"/>
</dbReference>
<dbReference type="Gene3D" id="1.10.3500.10">
    <property type="entry name" value="Tex N-terminal region-like"/>
    <property type="match status" value="1"/>
</dbReference>
<dbReference type="Pfam" id="PF16921">
    <property type="entry name" value="Tex_YqgF"/>
    <property type="match status" value="1"/>
</dbReference>
<dbReference type="Pfam" id="PF17674">
    <property type="entry name" value="HHH_9"/>
    <property type="match status" value="1"/>
</dbReference>
<dbReference type="Gene3D" id="3.30.420.140">
    <property type="entry name" value="YqgF/RNase H-like domain"/>
    <property type="match status" value="1"/>
</dbReference>